<comment type="caution">
    <text evidence="3">The sequence shown here is derived from an EMBL/GenBank/DDBJ whole genome shotgun (WGS) entry which is preliminary data.</text>
</comment>
<evidence type="ECO:0000313" key="4">
    <source>
        <dbReference type="Proteomes" id="UP001596442"/>
    </source>
</evidence>
<dbReference type="InterPro" id="IPR006016">
    <property type="entry name" value="UspA"/>
</dbReference>
<protein>
    <submittedName>
        <fullName evidence="3">Universal stress protein</fullName>
    </submittedName>
</protein>
<dbReference type="Gene3D" id="3.40.50.620">
    <property type="entry name" value="HUPs"/>
    <property type="match status" value="1"/>
</dbReference>
<evidence type="ECO:0000256" key="1">
    <source>
        <dbReference type="ARBA" id="ARBA00008791"/>
    </source>
</evidence>
<dbReference type="PANTHER" id="PTHR46268:SF6">
    <property type="entry name" value="UNIVERSAL STRESS PROTEIN UP12"/>
    <property type="match status" value="1"/>
</dbReference>
<proteinExistence type="inferred from homology"/>
<dbReference type="EMBL" id="JBHSWW010000137">
    <property type="protein sequence ID" value="MFC6753750.1"/>
    <property type="molecule type" value="Genomic_DNA"/>
</dbReference>
<dbReference type="PANTHER" id="PTHR46268">
    <property type="entry name" value="STRESS RESPONSE PROTEIN NHAX"/>
    <property type="match status" value="1"/>
</dbReference>
<sequence length="151" mass="16035">MSMDTILVAVGGDDEDRLDGLARTVIDLAEGTGATVAIGHIFGKEEYDRAKTDLDFDPDSEVTPDVVAKRHVTVRQLGDAIAEAGLAFDWYGRIENGETKGERIVSLATELDADLVVVGGRDRSPAGKAVFGSTAQEVMLNAPCPVTFVRG</sequence>
<dbReference type="SUPFAM" id="SSF52402">
    <property type="entry name" value="Adenine nucleotide alpha hydrolases-like"/>
    <property type="match status" value="1"/>
</dbReference>
<dbReference type="InterPro" id="IPR006015">
    <property type="entry name" value="Universal_stress_UspA"/>
</dbReference>
<organism evidence="3 4">
    <name type="scientific">Halorubrum tibetense</name>
    <dbReference type="NCBI Taxonomy" id="175631"/>
    <lineage>
        <taxon>Archaea</taxon>
        <taxon>Methanobacteriati</taxon>
        <taxon>Methanobacteriota</taxon>
        <taxon>Stenosarchaea group</taxon>
        <taxon>Halobacteria</taxon>
        <taxon>Halobacteriales</taxon>
        <taxon>Haloferacaceae</taxon>
        <taxon>Halorubrum</taxon>
    </lineage>
</organism>
<dbReference type="Proteomes" id="UP001596442">
    <property type="component" value="Unassembled WGS sequence"/>
</dbReference>
<dbReference type="CDD" id="cd00293">
    <property type="entry name" value="USP-like"/>
    <property type="match status" value="1"/>
</dbReference>
<keyword evidence="4" id="KW-1185">Reference proteome</keyword>
<accession>A0ABD5SAX9</accession>
<dbReference type="AlphaFoldDB" id="A0ABD5SAX9"/>
<name>A0ABD5SAX9_9EURY</name>
<evidence type="ECO:0000313" key="3">
    <source>
        <dbReference type="EMBL" id="MFC6753750.1"/>
    </source>
</evidence>
<reference evidence="3 4" key="1">
    <citation type="journal article" date="2019" name="Int. J. Syst. Evol. Microbiol.">
        <title>The Global Catalogue of Microorganisms (GCM) 10K type strain sequencing project: providing services to taxonomists for standard genome sequencing and annotation.</title>
        <authorList>
            <consortium name="The Broad Institute Genomics Platform"/>
            <consortium name="The Broad Institute Genome Sequencing Center for Infectious Disease"/>
            <person name="Wu L."/>
            <person name="Ma J."/>
        </authorList>
    </citation>
    <scope>NUCLEOTIDE SEQUENCE [LARGE SCALE GENOMIC DNA]</scope>
    <source>
        <strain evidence="3 4">CGMCC 1.3239</strain>
    </source>
</reference>
<feature type="domain" description="UspA" evidence="2">
    <location>
        <begin position="4"/>
        <end position="150"/>
    </location>
</feature>
<dbReference type="RefSeq" id="WP_379781637.1">
    <property type="nucleotide sequence ID" value="NZ_JBHSWW010000137.1"/>
</dbReference>
<evidence type="ECO:0000259" key="2">
    <source>
        <dbReference type="Pfam" id="PF00582"/>
    </source>
</evidence>
<dbReference type="Pfam" id="PF00582">
    <property type="entry name" value="Usp"/>
    <property type="match status" value="1"/>
</dbReference>
<dbReference type="PRINTS" id="PR01438">
    <property type="entry name" value="UNVRSLSTRESS"/>
</dbReference>
<comment type="similarity">
    <text evidence="1">Belongs to the universal stress protein A family.</text>
</comment>
<gene>
    <name evidence="3" type="ORF">ACFQEU_09795</name>
</gene>
<dbReference type="InterPro" id="IPR014729">
    <property type="entry name" value="Rossmann-like_a/b/a_fold"/>
</dbReference>